<organism evidence="3 4">
    <name type="scientific">Micromonospora coerulea</name>
    <dbReference type="NCBI Taxonomy" id="47856"/>
    <lineage>
        <taxon>Bacteria</taxon>
        <taxon>Bacillati</taxon>
        <taxon>Actinomycetota</taxon>
        <taxon>Actinomycetes</taxon>
        <taxon>Micromonosporales</taxon>
        <taxon>Micromonosporaceae</taxon>
        <taxon>Micromonospora</taxon>
    </lineage>
</organism>
<keyword evidence="2" id="KW-0472">Membrane</keyword>
<gene>
    <name evidence="3" type="ORF">GCM10023176_47690</name>
</gene>
<evidence type="ECO:0000256" key="2">
    <source>
        <dbReference type="SAM" id="Phobius"/>
    </source>
</evidence>
<name>A0ABP8SYC8_9ACTN</name>
<protein>
    <submittedName>
        <fullName evidence="3">Uncharacterized protein</fullName>
    </submittedName>
</protein>
<dbReference type="EMBL" id="BAABGU010000030">
    <property type="protein sequence ID" value="GAA4576391.1"/>
    <property type="molecule type" value="Genomic_DNA"/>
</dbReference>
<feature type="compositionally biased region" description="Basic and acidic residues" evidence="1">
    <location>
        <begin position="36"/>
        <end position="56"/>
    </location>
</feature>
<feature type="transmembrane region" description="Helical" evidence="2">
    <location>
        <begin position="12"/>
        <end position="32"/>
    </location>
</feature>
<evidence type="ECO:0000313" key="4">
    <source>
        <dbReference type="Proteomes" id="UP001500307"/>
    </source>
</evidence>
<dbReference type="Proteomes" id="UP001500307">
    <property type="component" value="Unassembled WGS sequence"/>
</dbReference>
<feature type="region of interest" description="Disordered" evidence="1">
    <location>
        <begin position="34"/>
        <end position="56"/>
    </location>
</feature>
<accession>A0ABP8SYC8</accession>
<sequence>MEPPTVDASVPLKGLCCLLTMFVGGPLLILLSRVGQKKDAPRPHRDAPRADERVGD</sequence>
<evidence type="ECO:0000313" key="3">
    <source>
        <dbReference type="EMBL" id="GAA4576391.1"/>
    </source>
</evidence>
<keyword evidence="4" id="KW-1185">Reference proteome</keyword>
<evidence type="ECO:0000256" key="1">
    <source>
        <dbReference type="SAM" id="MobiDB-lite"/>
    </source>
</evidence>
<reference evidence="4" key="1">
    <citation type="journal article" date="2019" name="Int. J. Syst. Evol. Microbiol.">
        <title>The Global Catalogue of Microorganisms (GCM) 10K type strain sequencing project: providing services to taxonomists for standard genome sequencing and annotation.</title>
        <authorList>
            <consortium name="The Broad Institute Genomics Platform"/>
            <consortium name="The Broad Institute Genome Sequencing Center for Infectious Disease"/>
            <person name="Wu L."/>
            <person name="Ma J."/>
        </authorList>
    </citation>
    <scope>NUCLEOTIDE SEQUENCE [LARGE SCALE GENOMIC DNA]</scope>
    <source>
        <strain evidence="4">JCM 3175</strain>
    </source>
</reference>
<comment type="caution">
    <text evidence="3">The sequence shown here is derived from an EMBL/GenBank/DDBJ whole genome shotgun (WGS) entry which is preliminary data.</text>
</comment>
<proteinExistence type="predicted"/>
<keyword evidence="2" id="KW-1133">Transmembrane helix</keyword>
<keyword evidence="2" id="KW-0812">Transmembrane</keyword>